<evidence type="ECO:0000256" key="4">
    <source>
        <dbReference type="ARBA" id="ARBA00023163"/>
    </source>
</evidence>
<dbReference type="PROSITE" id="PS50931">
    <property type="entry name" value="HTH_LYSR"/>
    <property type="match status" value="1"/>
</dbReference>
<dbReference type="Pfam" id="PF03466">
    <property type="entry name" value="LysR_substrate"/>
    <property type="match status" value="1"/>
</dbReference>
<proteinExistence type="inferred from homology"/>
<dbReference type="InterPro" id="IPR005119">
    <property type="entry name" value="LysR_subst-bd"/>
</dbReference>
<dbReference type="NCBIfam" id="NF008352">
    <property type="entry name" value="PRK11139.1"/>
    <property type="match status" value="1"/>
</dbReference>
<protein>
    <submittedName>
        <fullName evidence="6">Transcriptional regulator GcvA</fullName>
    </submittedName>
</protein>
<accession>A0ABU8XN56</accession>
<dbReference type="InterPro" id="IPR036388">
    <property type="entry name" value="WH-like_DNA-bd_sf"/>
</dbReference>
<dbReference type="InterPro" id="IPR000847">
    <property type="entry name" value="LysR_HTH_N"/>
</dbReference>
<dbReference type="PANTHER" id="PTHR30537:SF74">
    <property type="entry name" value="HTH-TYPE TRANSCRIPTIONAL REGULATOR TRPI"/>
    <property type="match status" value="1"/>
</dbReference>
<keyword evidence="4" id="KW-0804">Transcription</keyword>
<dbReference type="SUPFAM" id="SSF46785">
    <property type="entry name" value="Winged helix' DNA-binding domain"/>
    <property type="match status" value="1"/>
</dbReference>
<reference evidence="6 7" key="1">
    <citation type="submission" date="2024-01" db="EMBL/GenBank/DDBJ databases">
        <title>Multi-omics insights into the function and evolution of sodium benzoate biodegradation pathways in Benzoatithermus flavus gen. nov., sp. nov. from hot spring.</title>
        <authorList>
            <person name="Hu C.-J."/>
            <person name="Li W.-J."/>
        </authorList>
    </citation>
    <scope>NUCLEOTIDE SEQUENCE [LARGE SCALE GENOMIC DNA]</scope>
    <source>
        <strain evidence="6 7">SYSU G07066</strain>
    </source>
</reference>
<comment type="similarity">
    <text evidence="1">Belongs to the LysR transcriptional regulatory family.</text>
</comment>
<evidence type="ECO:0000256" key="1">
    <source>
        <dbReference type="ARBA" id="ARBA00009437"/>
    </source>
</evidence>
<organism evidence="6 7">
    <name type="scientific">Benzoatithermus flavus</name>
    <dbReference type="NCBI Taxonomy" id="3108223"/>
    <lineage>
        <taxon>Bacteria</taxon>
        <taxon>Pseudomonadati</taxon>
        <taxon>Pseudomonadota</taxon>
        <taxon>Alphaproteobacteria</taxon>
        <taxon>Geminicoccales</taxon>
        <taxon>Geminicoccaceae</taxon>
        <taxon>Benzoatithermus</taxon>
    </lineage>
</organism>
<dbReference type="CDD" id="cd08432">
    <property type="entry name" value="PBP2_GcdR_TrpI_HvrB_AmpR_like"/>
    <property type="match status" value="1"/>
</dbReference>
<gene>
    <name evidence="6" type="primary">gcvA</name>
    <name evidence="6" type="ORF">U1T56_05655</name>
</gene>
<dbReference type="InterPro" id="IPR058163">
    <property type="entry name" value="LysR-type_TF_proteobact-type"/>
</dbReference>
<dbReference type="InterPro" id="IPR036390">
    <property type="entry name" value="WH_DNA-bd_sf"/>
</dbReference>
<dbReference type="Gene3D" id="1.10.10.10">
    <property type="entry name" value="Winged helix-like DNA-binding domain superfamily/Winged helix DNA-binding domain"/>
    <property type="match status" value="1"/>
</dbReference>
<dbReference type="Pfam" id="PF00126">
    <property type="entry name" value="HTH_1"/>
    <property type="match status" value="1"/>
</dbReference>
<dbReference type="SUPFAM" id="SSF53850">
    <property type="entry name" value="Periplasmic binding protein-like II"/>
    <property type="match status" value="1"/>
</dbReference>
<dbReference type="PRINTS" id="PR00039">
    <property type="entry name" value="HTHLYSR"/>
</dbReference>
<evidence type="ECO:0000256" key="3">
    <source>
        <dbReference type="ARBA" id="ARBA00023125"/>
    </source>
</evidence>
<name>A0ABU8XN56_9PROT</name>
<dbReference type="Gene3D" id="3.40.190.10">
    <property type="entry name" value="Periplasmic binding protein-like II"/>
    <property type="match status" value="2"/>
</dbReference>
<comment type="caution">
    <text evidence="6">The sequence shown here is derived from an EMBL/GenBank/DDBJ whole genome shotgun (WGS) entry which is preliminary data.</text>
</comment>
<dbReference type="Proteomes" id="UP001375743">
    <property type="component" value="Unassembled WGS sequence"/>
</dbReference>
<feature type="domain" description="HTH lysR-type" evidence="5">
    <location>
        <begin position="6"/>
        <end position="63"/>
    </location>
</feature>
<evidence type="ECO:0000259" key="5">
    <source>
        <dbReference type="PROSITE" id="PS50931"/>
    </source>
</evidence>
<dbReference type="EMBL" id="JBBLZC010000004">
    <property type="protein sequence ID" value="MEK0082626.1"/>
    <property type="molecule type" value="Genomic_DNA"/>
</dbReference>
<sequence>MRRHLPPLAAVRAFEAAARLGSFTKAGEELGATQAAISYQIKLLEERVGTPLFLRLPRQVVPTEAGRRLAAAVSEAFDLLQAAFASFRQETESVLAISSVPSFAVRWLAPRLGAFQLAHPSLAVRLTTANRLVDFAREEVDAAIRSGRGDWPGLEAHPLLRVTFTPMCSPDFLQRTGSVDSPAALLRLPLLSPTDRWWRRWFALAGVEAPVLDGRGAIGLDSQPLEGSAALAGQGVAMLTPELWRDELRAGRLVQLFDLVGDEGHHYWLVYPKVLRRLPKIRALRDWLLVEAERYAAELSGAMASAPPKE</sequence>
<keyword evidence="7" id="KW-1185">Reference proteome</keyword>
<keyword evidence="2" id="KW-0805">Transcription regulation</keyword>
<evidence type="ECO:0000256" key="2">
    <source>
        <dbReference type="ARBA" id="ARBA00023015"/>
    </source>
</evidence>
<dbReference type="PANTHER" id="PTHR30537">
    <property type="entry name" value="HTH-TYPE TRANSCRIPTIONAL REGULATOR"/>
    <property type="match status" value="1"/>
</dbReference>
<keyword evidence="3" id="KW-0238">DNA-binding</keyword>
<evidence type="ECO:0000313" key="6">
    <source>
        <dbReference type="EMBL" id="MEK0082626.1"/>
    </source>
</evidence>
<dbReference type="RefSeq" id="WP_418158476.1">
    <property type="nucleotide sequence ID" value="NZ_JBBLZC010000004.1"/>
</dbReference>
<evidence type="ECO:0000313" key="7">
    <source>
        <dbReference type="Proteomes" id="UP001375743"/>
    </source>
</evidence>